<sequence length="873" mass="90611">MGSFTRPSTSARQGVDGRGGYFQIYAAFDGISPLNTDAVAYTSEIPYDATAAEVKAAIEGLENVDARRPRHQATALGSGGVGGGLRFGAYGAYPGTSRQPLDAAHGGDGLRRRLREFNQPTLDLRTQPMSAPMPSAGFGSIPVLGIYKETVASACFCVRAAPAATHELQYRQDEAAPWVDAPAPIDVDGSGWATATLYGLEAALAAAFAGAGSWRTPAGASPWSLSSNGGVATRDPKPPVPSAPVATLDGGDGAILRLQVGSLETYRDALDAEVFNRRAEARSLKEAAVGWAAARQRDPDYAGGAGDGGDGDGNGGLVVLAAYDGAAAHPIKGARGYSAVDGDGSGTIAVDVGGSDARDLSGPHARHRHVDLGERRARDYRAVAAGGRGASQGAGGDPGAPGSFEVSTEGVVVSTSQRPGAAAVATCAGAIAADGGARARNLGGAGGSGKEGGGGGGGGYFGAAAAARASTRAAAAAGPRGSTRTSPTDRSRRAGRAEPADARRRRREPQRRVLAWPPNDAATYFWAERYHVEMAEGDAGGFKLGHSLTRLGGAPEIRAYRLPSAELGAVFLFGGHGDGYECDAATPPRRRRLRAVFGGVKEPDPRYVEDGDLEFAYYRDLWLLDVGAPRRATWSWTGGSPPTPPAGRTRTTYFDVNVTAGDEWCLRDVDIYVRISHPCASQLSISVVGPGPVSGDGNFRDLAAASRPVLLHAPDANSEACDRLDPPFSTQDALNDFGYKGDPGMLFDDDASRWTPAPDAKNPHGGTFRPVDALAEFEGARPSGTWTLVVTDHSGGLRKNYNAGELDGMLRAVSRSKRCERRYVWRNVTNATGDAPPALAGALGVSTGDSLFVYGGRTASDPLPTRRCGATTF</sequence>
<feature type="compositionally biased region" description="Gly residues" evidence="1">
    <location>
        <begin position="386"/>
        <end position="399"/>
    </location>
</feature>
<keyword evidence="3" id="KW-1185">Reference proteome</keyword>
<dbReference type="Gene3D" id="2.60.120.260">
    <property type="entry name" value="Galactose-binding domain-like"/>
    <property type="match status" value="1"/>
</dbReference>
<proteinExistence type="predicted"/>
<organism evidence="2 3">
    <name type="scientific">Aureococcus anophagefferens</name>
    <name type="common">Harmful bloom alga</name>
    <dbReference type="NCBI Taxonomy" id="44056"/>
    <lineage>
        <taxon>Eukaryota</taxon>
        <taxon>Sar</taxon>
        <taxon>Stramenopiles</taxon>
        <taxon>Ochrophyta</taxon>
        <taxon>Pelagophyceae</taxon>
        <taxon>Pelagomonadales</taxon>
        <taxon>Pelagomonadaceae</taxon>
        <taxon>Aureococcus</taxon>
    </lineage>
</organism>
<protein>
    <recommendedName>
        <fullName evidence="4">P/Homo B domain-containing protein</fullName>
    </recommendedName>
</protein>
<dbReference type="EMBL" id="JBBJCI010000130">
    <property type="protein sequence ID" value="KAK7247649.1"/>
    <property type="molecule type" value="Genomic_DNA"/>
</dbReference>
<evidence type="ECO:0000313" key="3">
    <source>
        <dbReference type="Proteomes" id="UP001363151"/>
    </source>
</evidence>
<name>A0ABR1G431_AURAN</name>
<feature type="region of interest" description="Disordered" evidence="1">
    <location>
        <begin position="385"/>
        <end position="410"/>
    </location>
</feature>
<gene>
    <name evidence="2" type="ORF">SO694_00125065</name>
</gene>
<feature type="compositionally biased region" description="Basic and acidic residues" evidence="1">
    <location>
        <begin position="487"/>
        <end position="502"/>
    </location>
</feature>
<reference evidence="2 3" key="1">
    <citation type="submission" date="2024-03" db="EMBL/GenBank/DDBJ databases">
        <title>Aureococcus anophagefferens CCMP1851 and Kratosvirus quantuckense: Draft genome of a second virus-susceptible host strain in the model system.</title>
        <authorList>
            <person name="Chase E."/>
            <person name="Truchon A.R."/>
            <person name="Schepens W."/>
            <person name="Wilhelm S.W."/>
        </authorList>
    </citation>
    <scope>NUCLEOTIDE SEQUENCE [LARGE SCALE GENOMIC DNA]</scope>
    <source>
        <strain evidence="2 3">CCMP1851</strain>
    </source>
</reference>
<comment type="caution">
    <text evidence="2">The sequence shown here is derived from an EMBL/GenBank/DDBJ whole genome shotgun (WGS) entry which is preliminary data.</text>
</comment>
<evidence type="ECO:0000313" key="2">
    <source>
        <dbReference type="EMBL" id="KAK7247649.1"/>
    </source>
</evidence>
<dbReference type="Proteomes" id="UP001363151">
    <property type="component" value="Unassembled WGS sequence"/>
</dbReference>
<evidence type="ECO:0000256" key="1">
    <source>
        <dbReference type="SAM" id="MobiDB-lite"/>
    </source>
</evidence>
<accession>A0ABR1G431</accession>
<evidence type="ECO:0008006" key="4">
    <source>
        <dbReference type="Google" id="ProtNLM"/>
    </source>
</evidence>
<feature type="region of interest" description="Disordered" evidence="1">
    <location>
        <begin position="472"/>
        <end position="514"/>
    </location>
</feature>
<feature type="compositionally biased region" description="Low complexity" evidence="1">
    <location>
        <begin position="472"/>
        <end position="486"/>
    </location>
</feature>
<feature type="compositionally biased region" description="Low complexity" evidence="1">
    <location>
        <begin position="400"/>
        <end position="410"/>
    </location>
</feature>
<feature type="region of interest" description="Disordered" evidence="1">
    <location>
        <begin position="225"/>
        <end position="246"/>
    </location>
</feature>